<organism evidence="2 3">
    <name type="scientific">Pleurodeles waltl</name>
    <name type="common">Iberian ribbed newt</name>
    <dbReference type="NCBI Taxonomy" id="8319"/>
    <lineage>
        <taxon>Eukaryota</taxon>
        <taxon>Metazoa</taxon>
        <taxon>Chordata</taxon>
        <taxon>Craniata</taxon>
        <taxon>Vertebrata</taxon>
        <taxon>Euteleostomi</taxon>
        <taxon>Amphibia</taxon>
        <taxon>Batrachia</taxon>
        <taxon>Caudata</taxon>
        <taxon>Salamandroidea</taxon>
        <taxon>Salamandridae</taxon>
        <taxon>Pleurodelinae</taxon>
        <taxon>Pleurodeles</taxon>
    </lineage>
</organism>
<evidence type="ECO:0000256" key="1">
    <source>
        <dbReference type="SAM" id="MobiDB-lite"/>
    </source>
</evidence>
<dbReference type="Proteomes" id="UP001066276">
    <property type="component" value="Chromosome 5"/>
</dbReference>
<accession>A0AAV7RVQ8</accession>
<evidence type="ECO:0000313" key="3">
    <source>
        <dbReference type="Proteomes" id="UP001066276"/>
    </source>
</evidence>
<feature type="compositionally biased region" description="Basic and acidic residues" evidence="1">
    <location>
        <begin position="59"/>
        <end position="73"/>
    </location>
</feature>
<proteinExistence type="predicted"/>
<dbReference type="EMBL" id="JANPWB010000009">
    <property type="protein sequence ID" value="KAJ1156414.1"/>
    <property type="molecule type" value="Genomic_DNA"/>
</dbReference>
<sequence length="106" mass="11278">MSSANRGVSGGPWWESPVSEESAWVVSASVSGSAFRASGACIPSVLRARGAWRARLRESPKKHPGIEADRTPVTERVSGPSQGCVVQGAHLAQRTRHAREAERASD</sequence>
<gene>
    <name evidence="2" type="ORF">NDU88_009133</name>
</gene>
<name>A0AAV7RVQ8_PLEWA</name>
<reference evidence="2" key="1">
    <citation type="journal article" date="2022" name="bioRxiv">
        <title>Sequencing and chromosome-scale assembly of the giantPleurodeles waltlgenome.</title>
        <authorList>
            <person name="Brown T."/>
            <person name="Elewa A."/>
            <person name="Iarovenko S."/>
            <person name="Subramanian E."/>
            <person name="Araus A.J."/>
            <person name="Petzold A."/>
            <person name="Susuki M."/>
            <person name="Suzuki K.-i.T."/>
            <person name="Hayashi T."/>
            <person name="Toyoda A."/>
            <person name="Oliveira C."/>
            <person name="Osipova E."/>
            <person name="Leigh N.D."/>
            <person name="Simon A."/>
            <person name="Yun M.H."/>
        </authorList>
    </citation>
    <scope>NUCLEOTIDE SEQUENCE</scope>
    <source>
        <strain evidence="2">20211129_DDA</strain>
        <tissue evidence="2">Liver</tissue>
    </source>
</reference>
<protein>
    <submittedName>
        <fullName evidence="2">Uncharacterized protein</fullName>
    </submittedName>
</protein>
<feature type="region of interest" description="Disordered" evidence="1">
    <location>
        <begin position="59"/>
        <end position="81"/>
    </location>
</feature>
<dbReference type="AlphaFoldDB" id="A0AAV7RVQ8"/>
<evidence type="ECO:0000313" key="2">
    <source>
        <dbReference type="EMBL" id="KAJ1156414.1"/>
    </source>
</evidence>
<keyword evidence="3" id="KW-1185">Reference proteome</keyword>
<comment type="caution">
    <text evidence="2">The sequence shown here is derived from an EMBL/GenBank/DDBJ whole genome shotgun (WGS) entry which is preliminary data.</text>
</comment>